<gene>
    <name evidence="4" type="ordered locus">Snas_1233</name>
</gene>
<keyword evidence="5" id="KW-1185">Reference proteome</keyword>
<dbReference type="InterPro" id="IPR038332">
    <property type="entry name" value="PPE_sf"/>
</dbReference>
<name>D3QBC6_STANL</name>
<evidence type="ECO:0000256" key="2">
    <source>
        <dbReference type="SAM" id="MobiDB-lite"/>
    </source>
</evidence>
<dbReference type="AlphaFoldDB" id="D3QBC6"/>
<dbReference type="Pfam" id="PF06259">
    <property type="entry name" value="Abhydrolase_8"/>
    <property type="match status" value="1"/>
</dbReference>
<feature type="coiled-coil region" evidence="1">
    <location>
        <begin position="75"/>
        <end position="102"/>
    </location>
</feature>
<dbReference type="EMBL" id="CP001778">
    <property type="protein sequence ID" value="ADD40943.1"/>
    <property type="molecule type" value="Genomic_DNA"/>
</dbReference>
<evidence type="ECO:0000259" key="3">
    <source>
        <dbReference type="Pfam" id="PF06259"/>
    </source>
</evidence>
<dbReference type="KEGG" id="sna:Snas_1233"/>
<dbReference type="OrthoDB" id="5969911at2"/>
<organism evidence="4 5">
    <name type="scientific">Stackebrandtia nassauensis (strain DSM 44728 / CIP 108903 / NRRL B-16338 / NBRC 102104 / LLR-40K-21)</name>
    <dbReference type="NCBI Taxonomy" id="446470"/>
    <lineage>
        <taxon>Bacteria</taxon>
        <taxon>Bacillati</taxon>
        <taxon>Actinomycetota</taxon>
        <taxon>Actinomycetes</taxon>
        <taxon>Glycomycetales</taxon>
        <taxon>Glycomycetaceae</taxon>
        <taxon>Stackebrandtia</taxon>
    </lineage>
</organism>
<dbReference type="HOGENOM" id="CLU_025057_2_1_11"/>
<feature type="compositionally biased region" description="Basic and acidic residues" evidence="2">
    <location>
        <begin position="550"/>
        <end position="563"/>
    </location>
</feature>
<feature type="region of interest" description="Disordered" evidence="2">
    <location>
        <begin position="494"/>
        <end position="563"/>
    </location>
</feature>
<reference evidence="4 5" key="1">
    <citation type="journal article" date="2009" name="Stand. Genomic Sci.">
        <title>Complete genome sequence of Stackebrandtia nassauensis type strain (LLR-40K-21).</title>
        <authorList>
            <person name="Munk C."/>
            <person name="Lapidus A."/>
            <person name="Copeland A."/>
            <person name="Jando M."/>
            <person name="Mayilraj S."/>
            <person name="Glavina Del Rio T."/>
            <person name="Nolan M."/>
            <person name="Chen F."/>
            <person name="Lucas S."/>
            <person name="Tice H."/>
            <person name="Cheng J.F."/>
            <person name="Han C."/>
            <person name="Detter J.C."/>
            <person name="Bruce D."/>
            <person name="Goodwin L."/>
            <person name="Chain P."/>
            <person name="Pitluck S."/>
            <person name="Goker M."/>
            <person name="Ovchinikova G."/>
            <person name="Pati A."/>
            <person name="Ivanova N."/>
            <person name="Mavromatis K."/>
            <person name="Chen A."/>
            <person name="Palaniappan K."/>
            <person name="Land M."/>
            <person name="Hauser L."/>
            <person name="Chang Y.J."/>
            <person name="Jeffries C.D."/>
            <person name="Bristow J."/>
            <person name="Eisen J.A."/>
            <person name="Markowitz V."/>
            <person name="Hugenholtz P."/>
            <person name="Kyrpides N.C."/>
            <person name="Klenk H.P."/>
        </authorList>
    </citation>
    <scope>NUCLEOTIDE SEQUENCE [LARGE SCALE GENOMIC DNA]</scope>
    <source>
        <strain evidence="5">DSM 44728 / CIP 108903 / NRRL B-16338 / NBRC 102104 / LLR-40K-21</strain>
    </source>
</reference>
<dbReference type="Gene3D" id="1.20.1260.20">
    <property type="entry name" value="PPE superfamily"/>
    <property type="match status" value="1"/>
</dbReference>
<feature type="region of interest" description="Disordered" evidence="2">
    <location>
        <begin position="261"/>
        <end position="286"/>
    </location>
</feature>
<dbReference type="RefSeq" id="WP_013016514.1">
    <property type="nucleotide sequence ID" value="NC_013947.1"/>
</dbReference>
<feature type="compositionally biased region" description="Polar residues" evidence="2">
    <location>
        <begin position="523"/>
        <end position="542"/>
    </location>
</feature>
<proteinExistence type="predicted"/>
<accession>D3QBC6</accession>
<evidence type="ECO:0000256" key="1">
    <source>
        <dbReference type="SAM" id="Coils"/>
    </source>
</evidence>
<sequence length="563" mass="60396">MVFYEDVMRFDPESMRTYARGWDGVSTVLTDADDRVNRELVAGLDDRALQGHSIDAATTRAGQFREHLSAGSREAEDLRDAAKDFADNIESIQRQLRNVAKAVAEAGNLELTATGTVVYHRPTVPNDGPASQDEAEAVDDELAKAKQALGEQLAGDIQELVRQASACDADFVMRLRLVAELRDSADQAADVSFNGDADSDIDAARRAAIPDDLGTDPERSAAWWSGLSPEAQQWYIDHEYRRIGNVDGLPVEARDAANRHSLQDDIDSGNNTKEAQDLKDALGKEPGPRYLLVYDNPRDGSVEDARVAVSIGNPDEADHTGIYVPGTGTNMSAVPGRELDRTGALWSAASDMAGPNQKVATIMWLDYNTPNDFGGASLDEMASNGGERLDNFVNGINASHGDSPSHVTALGHSYGSTVVAQADVQDDGLAVDDMVLIGSPGLGPESGTPGDINPMFDYAFSDTIDDVSDLQINGGHVWAMAAPDDEVSYLEFHGDDPADEGFGAQRLGTDTSGHSGYWEDENGNTSGTSNAKPSESLNNQARVITGQYDDVTRAKPRLDIPIP</sequence>
<feature type="domain" description="DUF1023" evidence="3">
    <location>
        <begin position="304"/>
        <end position="467"/>
    </location>
</feature>
<dbReference type="Proteomes" id="UP000000844">
    <property type="component" value="Chromosome"/>
</dbReference>
<protein>
    <recommendedName>
        <fullName evidence="3">DUF1023 domain-containing protein</fullName>
    </recommendedName>
</protein>
<evidence type="ECO:0000313" key="5">
    <source>
        <dbReference type="Proteomes" id="UP000000844"/>
    </source>
</evidence>
<dbReference type="InterPro" id="IPR010427">
    <property type="entry name" value="DUF1023"/>
</dbReference>
<dbReference type="STRING" id="446470.Snas_1233"/>
<dbReference type="ESTHER" id="stanl-d3qbc6">
    <property type="family name" value="Duf_1023"/>
</dbReference>
<feature type="compositionally biased region" description="Basic and acidic residues" evidence="2">
    <location>
        <begin position="274"/>
        <end position="286"/>
    </location>
</feature>
<dbReference type="eggNOG" id="COG4099">
    <property type="taxonomic scope" value="Bacteria"/>
</dbReference>
<evidence type="ECO:0000313" key="4">
    <source>
        <dbReference type="EMBL" id="ADD40943.1"/>
    </source>
</evidence>
<keyword evidence="1" id="KW-0175">Coiled coil</keyword>